<reference evidence="3 4" key="1">
    <citation type="submission" date="2020-05" db="EMBL/GenBank/DDBJ databases">
        <title>Horizontal transmission and recombination maintain forever young bacterial symbiont genomes.</title>
        <authorList>
            <person name="Russell S.L."/>
            <person name="Pepper-Tunick E."/>
            <person name="Svedberg J."/>
            <person name="Byrne A."/>
            <person name="Ruelas Castillo J."/>
            <person name="Vollmers C."/>
            <person name="Beinart R.A."/>
            <person name="Corbett-Detig R."/>
        </authorList>
    </citation>
    <scope>NUCLEOTIDE SEQUENCE [LARGE SCALE GENOMIC DNA]</scope>
    <source>
        <strain evidence="3">4727-3</strain>
    </source>
</reference>
<evidence type="ECO:0000256" key="1">
    <source>
        <dbReference type="ARBA" id="ARBA00023002"/>
    </source>
</evidence>
<dbReference type="PANTHER" id="PTHR13847">
    <property type="entry name" value="SARCOSINE DEHYDROGENASE-RELATED"/>
    <property type="match status" value="1"/>
</dbReference>
<organism evidence="3 4">
    <name type="scientific">Candidatus Methanofishera endochildressiae</name>
    <dbReference type="NCBI Taxonomy" id="2738884"/>
    <lineage>
        <taxon>Bacteria</taxon>
        <taxon>Pseudomonadati</taxon>
        <taxon>Pseudomonadota</taxon>
        <taxon>Gammaproteobacteria</taxon>
        <taxon>Candidatus Methanofishera</taxon>
    </lineage>
</organism>
<dbReference type="PANTHER" id="PTHR13847:SF287">
    <property type="entry name" value="FAD-DEPENDENT OXIDOREDUCTASE DOMAIN-CONTAINING PROTEIN 1"/>
    <property type="match status" value="1"/>
</dbReference>
<gene>
    <name evidence="3" type="ORF">H0A75_05450</name>
</gene>
<dbReference type="Gene3D" id="3.50.50.60">
    <property type="entry name" value="FAD/NAD(P)-binding domain"/>
    <property type="match status" value="1"/>
</dbReference>
<comment type="caution">
    <text evidence="3">The sequence shown here is derived from an EMBL/GenBank/DDBJ whole genome shotgun (WGS) entry which is preliminary data.</text>
</comment>
<accession>A0A7Z0MPC7</accession>
<dbReference type="InterPro" id="IPR006076">
    <property type="entry name" value="FAD-dep_OxRdtase"/>
</dbReference>
<evidence type="ECO:0000313" key="4">
    <source>
        <dbReference type="Proteomes" id="UP000537890"/>
    </source>
</evidence>
<feature type="domain" description="FAD dependent oxidoreductase" evidence="2">
    <location>
        <begin position="7"/>
        <end position="138"/>
    </location>
</feature>
<dbReference type="Gene3D" id="3.30.9.10">
    <property type="entry name" value="D-Amino Acid Oxidase, subunit A, domain 2"/>
    <property type="match status" value="1"/>
</dbReference>
<dbReference type="EMBL" id="JACCHS010000084">
    <property type="protein sequence ID" value="NYT47112.1"/>
    <property type="molecule type" value="Genomic_DNA"/>
</dbReference>
<protein>
    <submittedName>
        <fullName evidence="3">FAD-binding oxidoreductase</fullName>
    </submittedName>
</protein>
<proteinExistence type="predicted"/>
<sequence length="152" mass="16477">MYLLRRGAGLIGTSTALQLAMRGCRCTVIDKASPGRHASGSNAGGLRQLNRDVAEIPLTVEAAKMWHDIENLVDSDCDARFPGQLRIAENQSDMRKLEQRAAMVRAMGYEHEEIIGEQELYQLVPALVPGCVGALICRAAPSPEAHGYTTEG</sequence>
<dbReference type="InterPro" id="IPR036188">
    <property type="entry name" value="FAD/NAD-bd_sf"/>
</dbReference>
<dbReference type="SUPFAM" id="SSF51905">
    <property type="entry name" value="FAD/NAD(P)-binding domain"/>
    <property type="match status" value="1"/>
</dbReference>
<dbReference type="AlphaFoldDB" id="A0A7Z0MPC7"/>
<dbReference type="GO" id="GO:0005737">
    <property type="term" value="C:cytoplasm"/>
    <property type="evidence" value="ECO:0007669"/>
    <property type="project" value="TreeGrafter"/>
</dbReference>
<evidence type="ECO:0000313" key="3">
    <source>
        <dbReference type="EMBL" id="NYT47112.1"/>
    </source>
</evidence>
<name>A0A7Z0MPC7_9GAMM</name>
<dbReference type="Pfam" id="PF01266">
    <property type="entry name" value="DAO"/>
    <property type="match status" value="1"/>
</dbReference>
<dbReference type="GO" id="GO:0016491">
    <property type="term" value="F:oxidoreductase activity"/>
    <property type="evidence" value="ECO:0007669"/>
    <property type="project" value="UniProtKB-KW"/>
</dbReference>
<evidence type="ECO:0000259" key="2">
    <source>
        <dbReference type="Pfam" id="PF01266"/>
    </source>
</evidence>
<dbReference type="Proteomes" id="UP000537890">
    <property type="component" value="Unassembled WGS sequence"/>
</dbReference>
<keyword evidence="1" id="KW-0560">Oxidoreductase</keyword>